<evidence type="ECO:0000313" key="1">
    <source>
        <dbReference type="Proteomes" id="UP000035680"/>
    </source>
</evidence>
<organism evidence="1 2">
    <name type="scientific">Strongyloides venezuelensis</name>
    <name type="common">Threadworm</name>
    <dbReference type="NCBI Taxonomy" id="75913"/>
    <lineage>
        <taxon>Eukaryota</taxon>
        <taxon>Metazoa</taxon>
        <taxon>Ecdysozoa</taxon>
        <taxon>Nematoda</taxon>
        <taxon>Chromadorea</taxon>
        <taxon>Rhabditida</taxon>
        <taxon>Tylenchina</taxon>
        <taxon>Panagrolaimomorpha</taxon>
        <taxon>Strongyloidoidea</taxon>
        <taxon>Strongyloididae</taxon>
        <taxon>Strongyloides</taxon>
    </lineage>
</organism>
<keyword evidence="1" id="KW-1185">Reference proteome</keyword>
<protein>
    <submittedName>
        <fullName evidence="2">Photolyase/cryptochrome alpha/beta domain-containing protein</fullName>
    </submittedName>
</protein>
<proteinExistence type="predicted"/>
<evidence type="ECO:0000313" key="2">
    <source>
        <dbReference type="WBParaSite" id="SVE_0033700.1"/>
    </source>
</evidence>
<accession>A0A0K0EUZ0</accession>
<dbReference type="Proteomes" id="UP000035680">
    <property type="component" value="Unassembled WGS sequence"/>
</dbReference>
<dbReference type="WBParaSite" id="SVE_0033700.1">
    <property type="protein sequence ID" value="SVE_0033700.1"/>
    <property type="gene ID" value="SVE_0033700"/>
</dbReference>
<reference evidence="2" key="2">
    <citation type="submission" date="2015-08" db="UniProtKB">
        <authorList>
            <consortium name="WormBaseParasite"/>
        </authorList>
    </citation>
    <scope>IDENTIFICATION</scope>
</reference>
<name>A0A0K0EUZ0_STRVS</name>
<dbReference type="AlphaFoldDB" id="A0A0K0EUZ0"/>
<reference evidence="1" key="1">
    <citation type="submission" date="2014-07" db="EMBL/GenBank/DDBJ databases">
        <authorList>
            <person name="Martin A.A"/>
            <person name="De Silva N."/>
        </authorList>
    </citation>
    <scope>NUCLEOTIDE SEQUENCE</scope>
</reference>
<sequence>MRPNNDSLVGKVKELYRFCRERDVKIKLELYSNHPDDIAKFVHIKNPGTVINDKRLSTNDLVTSYKLVIRQSNSFLKCIKGFGIYKNLDVLDIHFRHFKISNDTKNTCNV</sequence>